<dbReference type="SUPFAM" id="SSF51126">
    <property type="entry name" value="Pectin lyase-like"/>
    <property type="match status" value="1"/>
</dbReference>
<dbReference type="InterPro" id="IPR011050">
    <property type="entry name" value="Pectin_lyase_fold/virulence"/>
</dbReference>
<keyword evidence="3 4" id="KW-0326">Glycosidase</keyword>
<dbReference type="PANTHER" id="PTHR31339:SF9">
    <property type="entry name" value="PLASMIN AND FIBRONECTIN-BINDING PROTEIN A"/>
    <property type="match status" value="1"/>
</dbReference>
<dbReference type="InterPro" id="IPR051801">
    <property type="entry name" value="GH28_Enzymes"/>
</dbReference>
<dbReference type="GO" id="GO:0004650">
    <property type="term" value="F:polygalacturonase activity"/>
    <property type="evidence" value="ECO:0007669"/>
    <property type="project" value="UniProtKB-EC"/>
</dbReference>
<gene>
    <name evidence="5" type="ORF">DAT561_1419</name>
</gene>
<dbReference type="Pfam" id="PF00295">
    <property type="entry name" value="Glyco_hydro_28"/>
    <property type="match status" value="1"/>
</dbReference>
<dbReference type="Gene3D" id="2.160.20.10">
    <property type="entry name" value="Single-stranded right-handed beta-helix, Pectin lyase-like"/>
    <property type="match status" value="1"/>
</dbReference>
<sequence length="442" mass="48840">MTQSLISLQDFSPIADGISLDTKAFEAAIKVAERQGGGHIVVPPGTYLTGPIRLISNLVFEIQAGATLLFTDDVEQFPTVDSRWEGVKSKAYMPCIYGKNLTNVILTGSGTLDGQGTNWWKLHRETPEKLAYPRPYLIGFDYSSRITISDLNLTMSPSWTVHPMECYDVTIQNISILNPADSPNTDGIDPESCKNLRILNCNIDVGDDCIAIKSGTEQTTTSKSACENITISNCTMVHGHGAVVLGSEMSGNIRNVTISNCVFQQTDRGIRMKTRRGRGGVVENITVSTIVMEDVLCPFVINAYYFCGPKGKEKYVWDKNPYPITKETPCFRSIHFSNIVAKKVRAAAGFIYGLPEMPVQDVSFTNIQIEMDKNGLPGVPAMMTGIDKMQAAGFFLGNTELVQFQQVIVENIKGPVFKEENNQLLLKSNCYQKTEKQLIPYN</sequence>
<reference evidence="5 6" key="1">
    <citation type="submission" date="2018-01" db="EMBL/GenBank/DDBJ databases">
        <title>Whole genome sequence of Melissococcus plutonius DAT561.</title>
        <authorList>
            <person name="Okumura K."/>
            <person name="Takamatsu D."/>
            <person name="Okura M."/>
        </authorList>
    </citation>
    <scope>NUCLEOTIDE SEQUENCE [LARGE SCALE GENOMIC DNA]</scope>
    <source>
        <strain evidence="5 6">DAT561</strain>
    </source>
</reference>
<accession>A0A2Z5Y3R6</accession>
<dbReference type="RefSeq" id="WP_015695324.1">
    <property type="nucleotide sequence ID" value="NZ_AP018492.1"/>
</dbReference>
<evidence type="ECO:0000313" key="6">
    <source>
        <dbReference type="Proteomes" id="UP000269226"/>
    </source>
</evidence>
<dbReference type="PANTHER" id="PTHR31339">
    <property type="entry name" value="PECTIN LYASE-RELATED"/>
    <property type="match status" value="1"/>
</dbReference>
<evidence type="ECO:0000256" key="4">
    <source>
        <dbReference type="RuleBase" id="RU361169"/>
    </source>
</evidence>
<dbReference type="AlphaFoldDB" id="A0A2Z5Y3R6"/>
<comment type="similarity">
    <text evidence="1 4">Belongs to the glycosyl hydrolase 28 family.</text>
</comment>
<dbReference type="GO" id="GO:0005975">
    <property type="term" value="P:carbohydrate metabolic process"/>
    <property type="evidence" value="ECO:0007669"/>
    <property type="project" value="InterPro"/>
</dbReference>
<evidence type="ECO:0000256" key="1">
    <source>
        <dbReference type="ARBA" id="ARBA00008834"/>
    </source>
</evidence>
<keyword evidence="2 4" id="KW-0378">Hydrolase</keyword>
<dbReference type="EC" id="3.2.1.15" evidence="5"/>
<evidence type="ECO:0000313" key="5">
    <source>
        <dbReference type="EMBL" id="BBC61517.1"/>
    </source>
</evidence>
<dbReference type="EMBL" id="AP018492">
    <property type="protein sequence ID" value="BBC61517.1"/>
    <property type="molecule type" value="Genomic_DNA"/>
</dbReference>
<organism evidence="5 6">
    <name type="scientific">Melissococcus plutonius</name>
    <dbReference type="NCBI Taxonomy" id="33970"/>
    <lineage>
        <taxon>Bacteria</taxon>
        <taxon>Bacillati</taxon>
        <taxon>Bacillota</taxon>
        <taxon>Bacilli</taxon>
        <taxon>Lactobacillales</taxon>
        <taxon>Enterococcaceae</taxon>
        <taxon>Melissococcus</taxon>
    </lineage>
</organism>
<name>A0A2Z5Y3R6_9ENTE</name>
<dbReference type="Proteomes" id="UP000269226">
    <property type="component" value="Chromosome"/>
</dbReference>
<dbReference type="InterPro" id="IPR000743">
    <property type="entry name" value="Glyco_hydro_28"/>
</dbReference>
<evidence type="ECO:0000256" key="2">
    <source>
        <dbReference type="ARBA" id="ARBA00022801"/>
    </source>
</evidence>
<dbReference type="InterPro" id="IPR006626">
    <property type="entry name" value="PbH1"/>
</dbReference>
<evidence type="ECO:0000256" key="3">
    <source>
        <dbReference type="ARBA" id="ARBA00023295"/>
    </source>
</evidence>
<protein>
    <submittedName>
        <fullName evidence="5">Polygalacturonase</fullName>
        <ecNumber evidence="5">3.2.1.15</ecNumber>
    </submittedName>
</protein>
<proteinExistence type="inferred from homology"/>
<dbReference type="GeneID" id="57043955"/>
<dbReference type="InterPro" id="IPR012334">
    <property type="entry name" value="Pectin_lyas_fold"/>
</dbReference>
<dbReference type="PROSITE" id="PS00502">
    <property type="entry name" value="POLYGALACTURONASE"/>
    <property type="match status" value="1"/>
</dbReference>
<dbReference type="SMART" id="SM00710">
    <property type="entry name" value="PbH1"/>
    <property type="match status" value="4"/>
</dbReference>